<evidence type="ECO:0000313" key="3">
    <source>
        <dbReference type="Proteomes" id="UP000054567"/>
    </source>
</evidence>
<dbReference type="EMBL" id="DS268111">
    <property type="protein sequence ID" value="KMM69444.1"/>
    <property type="molecule type" value="Genomic_DNA"/>
</dbReference>
<sequence length="135" mass="14708">MAKINSGQANEAGEKKGAGFVLSRPNKYFLLACAWQFSVLFCGGIITHRAHRVDEPRGSEKLANDRPSQHSRYASNGQGPCWRSSQGLAVTLRLAASTERPALSQTTPPPKTSNSSPQTQPPPRWLNSAKTRTCM</sequence>
<proteinExistence type="predicted"/>
<feature type="region of interest" description="Disordered" evidence="1">
    <location>
        <begin position="96"/>
        <end position="135"/>
    </location>
</feature>
<feature type="compositionally biased region" description="Basic and acidic residues" evidence="1">
    <location>
        <begin position="53"/>
        <end position="68"/>
    </location>
</feature>
<protein>
    <submittedName>
        <fullName evidence="2">Uncharacterized protein</fullName>
    </submittedName>
</protein>
<name>A0A0J6FKS4_COCPO</name>
<dbReference type="AlphaFoldDB" id="A0A0J6FKS4"/>
<reference evidence="3" key="2">
    <citation type="journal article" date="2009" name="Genome Res.">
        <title>Comparative genomic analyses of the human fungal pathogens Coccidioides and their relatives.</title>
        <authorList>
            <person name="Sharpton T.J."/>
            <person name="Stajich J.E."/>
            <person name="Rounsley S.D."/>
            <person name="Gardner M.J."/>
            <person name="Wortman J.R."/>
            <person name="Jordar V.S."/>
            <person name="Maiti R."/>
            <person name="Kodira C.D."/>
            <person name="Neafsey D.E."/>
            <person name="Zeng Q."/>
            <person name="Hung C.-Y."/>
            <person name="McMahan C."/>
            <person name="Muszewska A."/>
            <person name="Grynberg M."/>
            <person name="Mandel M.A."/>
            <person name="Kellner E.M."/>
            <person name="Barker B.M."/>
            <person name="Galgiani J.N."/>
            <person name="Orbach M.J."/>
            <person name="Kirkland T.N."/>
            <person name="Cole G.T."/>
            <person name="Henn M.R."/>
            <person name="Birren B.W."/>
            <person name="Taylor J.W."/>
        </authorList>
    </citation>
    <scope>NUCLEOTIDE SEQUENCE [LARGE SCALE GENOMIC DNA]</scope>
    <source>
        <strain evidence="3">RMSCC 3488</strain>
    </source>
</reference>
<organism evidence="2 3">
    <name type="scientific">Coccidioides posadasii RMSCC 3488</name>
    <dbReference type="NCBI Taxonomy" id="454284"/>
    <lineage>
        <taxon>Eukaryota</taxon>
        <taxon>Fungi</taxon>
        <taxon>Dikarya</taxon>
        <taxon>Ascomycota</taxon>
        <taxon>Pezizomycotina</taxon>
        <taxon>Eurotiomycetes</taxon>
        <taxon>Eurotiomycetidae</taxon>
        <taxon>Onygenales</taxon>
        <taxon>Onygenaceae</taxon>
        <taxon>Coccidioides</taxon>
    </lineage>
</organism>
<feature type="region of interest" description="Disordered" evidence="1">
    <location>
        <begin position="53"/>
        <end position="80"/>
    </location>
</feature>
<reference evidence="3" key="3">
    <citation type="journal article" date="2010" name="Genome Res.">
        <title>Population genomic sequencing of Coccidioides fungi reveals recent hybridization and transposon control.</title>
        <authorList>
            <person name="Neafsey D.E."/>
            <person name="Barker B.M."/>
            <person name="Sharpton T.J."/>
            <person name="Stajich J.E."/>
            <person name="Park D.J."/>
            <person name="Whiston E."/>
            <person name="Hung C.-Y."/>
            <person name="McMahan C."/>
            <person name="White J."/>
            <person name="Sykes S."/>
            <person name="Heiman D."/>
            <person name="Young S."/>
            <person name="Zeng Q."/>
            <person name="Abouelleil A."/>
            <person name="Aftuck L."/>
            <person name="Bessette D."/>
            <person name="Brown A."/>
            <person name="FitzGerald M."/>
            <person name="Lui A."/>
            <person name="Macdonald J.P."/>
            <person name="Priest M."/>
            <person name="Orbach M.J."/>
            <person name="Galgiani J.N."/>
            <person name="Kirkland T.N."/>
            <person name="Cole G.T."/>
            <person name="Birren B.W."/>
            <person name="Henn M.R."/>
            <person name="Taylor J.W."/>
            <person name="Rounsley S.D."/>
        </authorList>
    </citation>
    <scope>NUCLEOTIDE SEQUENCE [LARGE SCALE GENOMIC DNA]</scope>
    <source>
        <strain evidence="3">RMSCC 3488</strain>
    </source>
</reference>
<gene>
    <name evidence="2" type="ORF">CPAG_05759</name>
</gene>
<reference evidence="2 3" key="1">
    <citation type="submission" date="2007-06" db="EMBL/GenBank/DDBJ databases">
        <title>The Genome Sequence of Coccidioides posadasii RMSCC_3488.</title>
        <authorList>
            <consortium name="Coccidioides Genome Resources Consortium"/>
            <consortium name="The Broad Institute Genome Sequencing Platform"/>
            <person name="Henn M.R."/>
            <person name="Sykes S."/>
            <person name="Young S."/>
            <person name="Jaffe D."/>
            <person name="Berlin A."/>
            <person name="Alvarez P."/>
            <person name="Butler J."/>
            <person name="Gnerre S."/>
            <person name="Grabherr M."/>
            <person name="Mauceli E."/>
            <person name="Brockman W."/>
            <person name="Kodira C."/>
            <person name="Alvarado L."/>
            <person name="Zeng Q."/>
            <person name="Crawford M."/>
            <person name="Antoine C."/>
            <person name="Devon K."/>
            <person name="Galgiani J."/>
            <person name="Orsborn K."/>
            <person name="Lewis M.L."/>
            <person name="Nusbaum C."/>
            <person name="Galagan J."/>
            <person name="Birren B."/>
        </authorList>
    </citation>
    <scope>NUCLEOTIDE SEQUENCE [LARGE SCALE GENOMIC DNA]</scope>
    <source>
        <strain evidence="2 3">RMSCC 3488</strain>
    </source>
</reference>
<accession>A0A0J6FKS4</accession>
<evidence type="ECO:0000256" key="1">
    <source>
        <dbReference type="SAM" id="MobiDB-lite"/>
    </source>
</evidence>
<dbReference type="Proteomes" id="UP000054567">
    <property type="component" value="Unassembled WGS sequence"/>
</dbReference>
<dbReference type="VEuPathDB" id="FungiDB:CPAG_05759"/>
<evidence type="ECO:0000313" key="2">
    <source>
        <dbReference type="EMBL" id="KMM69444.1"/>
    </source>
</evidence>
<feature type="compositionally biased region" description="Polar residues" evidence="1">
    <location>
        <begin position="70"/>
        <end position="80"/>
    </location>
</feature>